<dbReference type="Proteomes" id="UP000294829">
    <property type="component" value="Unassembled WGS sequence"/>
</dbReference>
<evidence type="ECO:0000313" key="4">
    <source>
        <dbReference type="Proteomes" id="UP000294829"/>
    </source>
</evidence>
<dbReference type="CDD" id="cd10448">
    <property type="entry name" value="GIY-YIG_unchar_3"/>
    <property type="match status" value="1"/>
</dbReference>
<dbReference type="AlphaFoldDB" id="A0A4R5VZ14"/>
<evidence type="ECO:0000259" key="2">
    <source>
        <dbReference type="PROSITE" id="PS50164"/>
    </source>
</evidence>
<dbReference type="PANTHER" id="PTHR34477">
    <property type="entry name" value="UPF0213 PROTEIN YHBQ"/>
    <property type="match status" value="1"/>
</dbReference>
<comment type="similarity">
    <text evidence="1">Belongs to the UPF0213 family.</text>
</comment>
<gene>
    <name evidence="3" type="ORF">E2I14_14450</name>
</gene>
<dbReference type="Gene3D" id="3.40.1440.10">
    <property type="entry name" value="GIY-YIG endonuclease"/>
    <property type="match status" value="1"/>
</dbReference>
<dbReference type="PROSITE" id="PS50164">
    <property type="entry name" value="GIY_YIG"/>
    <property type="match status" value="1"/>
</dbReference>
<reference evidence="3 4" key="1">
    <citation type="submission" date="2019-03" db="EMBL/GenBank/DDBJ databases">
        <title>Sapientia aquatica gen. nov., sp. nov., isolated from a crater lake.</title>
        <authorList>
            <person name="Felfoldi T."/>
            <person name="Szabo A."/>
            <person name="Toth E."/>
            <person name="Schumann P."/>
            <person name="Keki Z."/>
            <person name="Marialigeti K."/>
            <person name="Mathe I."/>
        </authorList>
    </citation>
    <scope>NUCLEOTIDE SEQUENCE [LARGE SCALE GENOMIC DNA]</scope>
    <source>
        <strain evidence="3 4">SA-152</strain>
    </source>
</reference>
<dbReference type="InterPro" id="IPR000305">
    <property type="entry name" value="GIY-YIG_endonuc"/>
</dbReference>
<organism evidence="3 4">
    <name type="scientific">Sapientia aquatica</name>
    <dbReference type="NCBI Taxonomy" id="1549640"/>
    <lineage>
        <taxon>Bacteria</taxon>
        <taxon>Pseudomonadati</taxon>
        <taxon>Pseudomonadota</taxon>
        <taxon>Betaproteobacteria</taxon>
        <taxon>Burkholderiales</taxon>
        <taxon>Oxalobacteraceae</taxon>
        <taxon>Sapientia</taxon>
    </lineage>
</organism>
<comment type="caution">
    <text evidence="3">The sequence shown here is derived from an EMBL/GenBank/DDBJ whole genome shotgun (WGS) entry which is preliminary data.</text>
</comment>
<proteinExistence type="inferred from homology"/>
<dbReference type="InterPro" id="IPR050190">
    <property type="entry name" value="UPF0213_domain"/>
</dbReference>
<keyword evidence="4" id="KW-1185">Reference proteome</keyword>
<dbReference type="SMART" id="SM00465">
    <property type="entry name" value="GIYc"/>
    <property type="match status" value="1"/>
</dbReference>
<evidence type="ECO:0000256" key="1">
    <source>
        <dbReference type="ARBA" id="ARBA00007435"/>
    </source>
</evidence>
<protein>
    <submittedName>
        <fullName evidence="3">GIY-YIG nuclease family protein</fullName>
    </submittedName>
</protein>
<accession>A0A4R5VZ14</accession>
<name>A0A4R5VZ14_9BURK</name>
<dbReference type="SUPFAM" id="SSF82771">
    <property type="entry name" value="GIY-YIG endonuclease"/>
    <property type="match status" value="1"/>
</dbReference>
<dbReference type="InterPro" id="IPR035901">
    <property type="entry name" value="GIY-YIG_endonuc_sf"/>
</dbReference>
<dbReference type="Pfam" id="PF01541">
    <property type="entry name" value="GIY-YIG"/>
    <property type="match status" value="1"/>
</dbReference>
<sequence>MKQPAVYLLASKRNGTLYVGVTSNLIQRIWQHREGSVGGFSSDYSVKALVWYEMHSTMESAIRREKALKKWNRAWKLKLIEERNPEWIDLWPEINGVVTYLKPLFSPPPREN</sequence>
<dbReference type="PANTHER" id="PTHR34477:SF5">
    <property type="entry name" value="BSL5627 PROTEIN"/>
    <property type="match status" value="1"/>
</dbReference>
<dbReference type="OrthoDB" id="9807770at2"/>
<dbReference type="EMBL" id="SMYL01000008">
    <property type="protein sequence ID" value="TDK63807.1"/>
    <property type="molecule type" value="Genomic_DNA"/>
</dbReference>
<evidence type="ECO:0000313" key="3">
    <source>
        <dbReference type="EMBL" id="TDK63807.1"/>
    </source>
</evidence>
<feature type="domain" description="GIY-YIG" evidence="2">
    <location>
        <begin position="2"/>
        <end position="78"/>
    </location>
</feature>